<comment type="cofactor">
    <cofactor evidence="2">
        <name>Mg(2+)</name>
        <dbReference type="ChEBI" id="CHEBI:18420"/>
    </cofactor>
</comment>
<evidence type="ECO:0000256" key="1">
    <source>
        <dbReference type="ARBA" id="ARBA00001936"/>
    </source>
</evidence>
<keyword evidence="4" id="KW-0479">Metal-binding</keyword>
<dbReference type="EMBL" id="SMKQ01000164">
    <property type="protein sequence ID" value="TDD39652.1"/>
    <property type="molecule type" value="Genomic_DNA"/>
</dbReference>
<evidence type="ECO:0000256" key="3">
    <source>
        <dbReference type="ARBA" id="ARBA00022722"/>
    </source>
</evidence>
<dbReference type="PANTHER" id="PTHR15822:SF4">
    <property type="entry name" value="TYROSYL-DNA PHOSPHODIESTERASE 2"/>
    <property type="match status" value="1"/>
</dbReference>
<dbReference type="Pfam" id="PF03372">
    <property type="entry name" value="Exo_endo_phos"/>
    <property type="match status" value="1"/>
</dbReference>
<comment type="caution">
    <text evidence="11">The sequence shown here is derived from an EMBL/GenBank/DDBJ whole genome shotgun (WGS) entry which is preliminary data.</text>
</comment>
<evidence type="ECO:0000256" key="6">
    <source>
        <dbReference type="ARBA" id="ARBA00022801"/>
    </source>
</evidence>
<keyword evidence="8" id="KW-0234">DNA repair</keyword>
<dbReference type="Proteomes" id="UP000295302">
    <property type="component" value="Unassembled WGS sequence"/>
</dbReference>
<keyword evidence="5" id="KW-0227">DNA damage</keyword>
<dbReference type="GO" id="GO:0046872">
    <property type="term" value="F:metal ion binding"/>
    <property type="evidence" value="ECO:0007669"/>
    <property type="project" value="UniProtKB-KW"/>
</dbReference>
<dbReference type="GO" id="GO:0005737">
    <property type="term" value="C:cytoplasm"/>
    <property type="evidence" value="ECO:0007669"/>
    <property type="project" value="TreeGrafter"/>
</dbReference>
<evidence type="ECO:0000256" key="2">
    <source>
        <dbReference type="ARBA" id="ARBA00001946"/>
    </source>
</evidence>
<dbReference type="OrthoDB" id="9787701at2"/>
<proteinExistence type="predicted"/>
<keyword evidence="6" id="KW-0378">Hydrolase</keyword>
<comment type="cofactor">
    <cofactor evidence="1">
        <name>Mn(2+)</name>
        <dbReference type="ChEBI" id="CHEBI:29035"/>
    </cofactor>
</comment>
<reference evidence="11 12" key="1">
    <citation type="submission" date="2019-03" db="EMBL/GenBank/DDBJ databases">
        <title>Draft genome sequences of novel Actinobacteria.</title>
        <authorList>
            <person name="Sahin N."/>
            <person name="Ay H."/>
            <person name="Saygin H."/>
        </authorList>
    </citation>
    <scope>NUCLEOTIDE SEQUENCE [LARGE SCALE GENOMIC DNA]</scope>
    <source>
        <strain evidence="11 12">CH32</strain>
    </source>
</reference>
<keyword evidence="3" id="KW-0540">Nuclease</keyword>
<dbReference type="SUPFAM" id="SSF56219">
    <property type="entry name" value="DNase I-like"/>
    <property type="match status" value="1"/>
</dbReference>
<name>A0A4R4Y9A8_9ACTN</name>
<organism evidence="11 12">
    <name type="scientific">Nonomuraea terrae</name>
    <dbReference type="NCBI Taxonomy" id="2530383"/>
    <lineage>
        <taxon>Bacteria</taxon>
        <taxon>Bacillati</taxon>
        <taxon>Actinomycetota</taxon>
        <taxon>Actinomycetes</taxon>
        <taxon>Streptosporangiales</taxon>
        <taxon>Streptosporangiaceae</taxon>
        <taxon>Nonomuraea</taxon>
    </lineage>
</organism>
<dbReference type="GO" id="GO:0003697">
    <property type="term" value="F:single-stranded DNA binding"/>
    <property type="evidence" value="ECO:0007669"/>
    <property type="project" value="TreeGrafter"/>
</dbReference>
<dbReference type="InterPro" id="IPR051547">
    <property type="entry name" value="TDP2-like"/>
</dbReference>
<feature type="domain" description="Endonuclease/exonuclease/phosphatase" evidence="10">
    <location>
        <begin position="47"/>
        <end position="297"/>
    </location>
</feature>
<sequence>MGDHGRPVGLAPAPEPLAERSFAHAPDCNPDDVPPSRPGSAPCMRIATLNLWARHGDWQRRREVLKAGFRELRPDLVALQESVVTDGYDQVADLLGPAYHVVHQETGEADGTRASMASRLPPGEVRQERPAVTERVDLSEFAGWACAAEIPGPEPLLFVNHKPSFRLGHERERELQAVRTATLIEEMLGGRDLHVVVAGDFDATPDSAGVRFWSGLQSLEGMSVAYRDLWDWARPHDPGHTFTPVNPLVRAGNWPLETGRRIDYLFVRCRGNGPTLRLRDCRRIFDEPVAGVWASDHFGLVADLEHVSGAARANRAGNVM</sequence>
<dbReference type="GO" id="GO:0006302">
    <property type="term" value="P:double-strand break repair"/>
    <property type="evidence" value="ECO:0007669"/>
    <property type="project" value="TreeGrafter"/>
</dbReference>
<dbReference type="GO" id="GO:0070260">
    <property type="term" value="F:5'-tyrosyl-DNA phosphodiesterase activity"/>
    <property type="evidence" value="ECO:0007669"/>
    <property type="project" value="TreeGrafter"/>
</dbReference>
<gene>
    <name evidence="11" type="ORF">E1286_35000</name>
</gene>
<dbReference type="InterPro" id="IPR005135">
    <property type="entry name" value="Endo/exonuclease/phosphatase"/>
</dbReference>
<dbReference type="Gene3D" id="3.60.10.10">
    <property type="entry name" value="Endonuclease/exonuclease/phosphatase"/>
    <property type="match status" value="1"/>
</dbReference>
<evidence type="ECO:0000259" key="10">
    <source>
        <dbReference type="Pfam" id="PF03372"/>
    </source>
</evidence>
<accession>A0A4R4Y9A8</accession>
<dbReference type="AlphaFoldDB" id="A0A4R4Y9A8"/>
<evidence type="ECO:0000313" key="12">
    <source>
        <dbReference type="Proteomes" id="UP000295302"/>
    </source>
</evidence>
<evidence type="ECO:0000313" key="11">
    <source>
        <dbReference type="EMBL" id="TDD39652.1"/>
    </source>
</evidence>
<evidence type="ECO:0000256" key="4">
    <source>
        <dbReference type="ARBA" id="ARBA00022723"/>
    </source>
</evidence>
<protein>
    <recommendedName>
        <fullName evidence="10">Endonuclease/exonuclease/phosphatase domain-containing protein</fullName>
    </recommendedName>
</protein>
<evidence type="ECO:0000256" key="9">
    <source>
        <dbReference type="SAM" id="MobiDB-lite"/>
    </source>
</evidence>
<keyword evidence="7" id="KW-0460">Magnesium</keyword>
<evidence type="ECO:0000256" key="8">
    <source>
        <dbReference type="ARBA" id="ARBA00023204"/>
    </source>
</evidence>
<keyword evidence="12" id="KW-1185">Reference proteome</keyword>
<evidence type="ECO:0000256" key="5">
    <source>
        <dbReference type="ARBA" id="ARBA00022763"/>
    </source>
</evidence>
<dbReference type="PANTHER" id="PTHR15822">
    <property type="entry name" value="TRAF AND TNF RECEPTOR-ASSOCIATED PROTEIN"/>
    <property type="match status" value="1"/>
</dbReference>
<feature type="region of interest" description="Disordered" evidence="9">
    <location>
        <begin position="1"/>
        <end position="41"/>
    </location>
</feature>
<evidence type="ECO:0000256" key="7">
    <source>
        <dbReference type="ARBA" id="ARBA00022842"/>
    </source>
</evidence>
<dbReference type="GO" id="GO:0004518">
    <property type="term" value="F:nuclease activity"/>
    <property type="evidence" value="ECO:0007669"/>
    <property type="project" value="UniProtKB-KW"/>
</dbReference>
<dbReference type="InterPro" id="IPR036691">
    <property type="entry name" value="Endo/exonu/phosph_ase_sf"/>
</dbReference>